<organism evidence="4 5">
    <name type="scientific">Periophthalmus magnuspinnatus</name>
    <dbReference type="NCBI Taxonomy" id="409849"/>
    <lineage>
        <taxon>Eukaryota</taxon>
        <taxon>Metazoa</taxon>
        <taxon>Chordata</taxon>
        <taxon>Craniata</taxon>
        <taxon>Vertebrata</taxon>
        <taxon>Euteleostomi</taxon>
        <taxon>Actinopterygii</taxon>
        <taxon>Neopterygii</taxon>
        <taxon>Teleostei</taxon>
        <taxon>Neoteleostei</taxon>
        <taxon>Acanthomorphata</taxon>
        <taxon>Gobiaria</taxon>
        <taxon>Gobiiformes</taxon>
        <taxon>Gobioidei</taxon>
        <taxon>Gobiidae</taxon>
        <taxon>Oxudercinae</taxon>
        <taxon>Periophthalmus</taxon>
    </lineage>
</organism>
<reference evidence="4" key="2">
    <citation type="submission" date="2025-09" db="UniProtKB">
        <authorList>
            <consortium name="Ensembl"/>
        </authorList>
    </citation>
    <scope>IDENTIFICATION</scope>
</reference>
<evidence type="ECO:0000313" key="5">
    <source>
        <dbReference type="Proteomes" id="UP000261520"/>
    </source>
</evidence>
<dbReference type="PANTHER" id="PTHR31878">
    <property type="entry name" value="CHEMOKINE-LIKE PROTEIN TAFA-5-RELATED"/>
    <property type="match status" value="1"/>
</dbReference>
<keyword evidence="2 3" id="KW-0732">Signal</keyword>
<dbReference type="GO" id="GO:0005615">
    <property type="term" value="C:extracellular space"/>
    <property type="evidence" value="ECO:0007669"/>
    <property type="project" value="TreeGrafter"/>
</dbReference>
<evidence type="ECO:0000256" key="3">
    <source>
        <dbReference type="SAM" id="SignalP"/>
    </source>
</evidence>
<name>A0A3B4A2B3_9GOBI</name>
<dbReference type="InterPro" id="IPR020350">
    <property type="entry name" value="Chemokine-like_TAFA"/>
</dbReference>
<proteinExistence type="inferred from homology"/>
<evidence type="ECO:0000256" key="1">
    <source>
        <dbReference type="ARBA" id="ARBA00006101"/>
    </source>
</evidence>
<dbReference type="GO" id="GO:0007186">
    <property type="term" value="P:G protein-coupled receptor signaling pathway"/>
    <property type="evidence" value="ECO:0007669"/>
    <property type="project" value="TreeGrafter"/>
</dbReference>
<comment type="similarity">
    <text evidence="1">Belongs to the TAFA family.</text>
</comment>
<protein>
    <submittedName>
        <fullName evidence="4">Uncharacterized protein</fullName>
    </submittedName>
</protein>
<feature type="chain" id="PRO_5017440135" evidence="3">
    <location>
        <begin position="30"/>
        <end position="134"/>
    </location>
</feature>
<dbReference type="Ensembl" id="ENSPMGT00000011907.1">
    <property type="protein sequence ID" value="ENSPMGP00000011163.1"/>
    <property type="gene ID" value="ENSPMGG00000009255.1"/>
</dbReference>
<dbReference type="InterPro" id="IPR040329">
    <property type="entry name" value="TAFA-5"/>
</dbReference>
<keyword evidence="5" id="KW-1185">Reference proteome</keyword>
<evidence type="ECO:0000313" key="4">
    <source>
        <dbReference type="Ensembl" id="ENSPMGP00000011163.1"/>
    </source>
</evidence>
<dbReference type="PANTHER" id="PTHR31878:SF0">
    <property type="entry name" value="CHEMOKINE-LIKE PROTEIN TAFA-5"/>
    <property type="match status" value="1"/>
</dbReference>
<dbReference type="Pfam" id="PF12020">
    <property type="entry name" value="TAFA"/>
    <property type="match status" value="1"/>
</dbReference>
<sequence length="134" mass="14810">LVCKFTALHSRRQNLSLLLLLRLFQRLSGATERPPSQLSAGTCEVVTLDRDSSQPRTTIARQTARCACRRGQIAGTTRARPACVDVLIVRTRQWCDMSPCLDHEGCGLLVNNSGWTCTQPGGRVKTTTVRVTRD</sequence>
<evidence type="ECO:0000256" key="2">
    <source>
        <dbReference type="ARBA" id="ARBA00022729"/>
    </source>
</evidence>
<reference evidence="4" key="1">
    <citation type="submission" date="2025-08" db="UniProtKB">
        <authorList>
            <consortium name="Ensembl"/>
        </authorList>
    </citation>
    <scope>IDENTIFICATION</scope>
</reference>
<dbReference type="GO" id="GO:0048018">
    <property type="term" value="F:receptor ligand activity"/>
    <property type="evidence" value="ECO:0007669"/>
    <property type="project" value="TreeGrafter"/>
</dbReference>
<feature type="signal peptide" evidence="3">
    <location>
        <begin position="1"/>
        <end position="29"/>
    </location>
</feature>
<dbReference type="GO" id="GO:0001664">
    <property type="term" value="F:G protein-coupled receptor binding"/>
    <property type="evidence" value="ECO:0007669"/>
    <property type="project" value="TreeGrafter"/>
</dbReference>
<dbReference type="AlphaFoldDB" id="A0A3B4A2B3"/>
<dbReference type="Proteomes" id="UP000261520">
    <property type="component" value="Unplaced"/>
</dbReference>
<accession>A0A3B4A2B3</accession>